<evidence type="ECO:0000259" key="8">
    <source>
        <dbReference type="Pfam" id="PF04650"/>
    </source>
</evidence>
<evidence type="ECO:0008006" key="13">
    <source>
        <dbReference type="Google" id="ProtNLM"/>
    </source>
</evidence>
<feature type="compositionally biased region" description="Basic and acidic residues" evidence="5">
    <location>
        <begin position="57"/>
        <end position="69"/>
    </location>
</feature>
<feature type="compositionally biased region" description="Polar residues" evidence="5">
    <location>
        <begin position="1548"/>
        <end position="1566"/>
    </location>
</feature>
<evidence type="ECO:0000313" key="12">
    <source>
        <dbReference type="Proteomes" id="UP000028098"/>
    </source>
</evidence>
<feature type="domain" description="YSIRK Gram-positive signal peptide" evidence="8">
    <location>
        <begin position="11"/>
        <end position="32"/>
    </location>
</feature>
<keyword evidence="3 6" id="KW-0732">Signal</keyword>
<dbReference type="InterPro" id="IPR005877">
    <property type="entry name" value="YSIRK_signal_dom"/>
</dbReference>
<comment type="caution">
    <text evidence="11">The sequence shown here is derived from an EMBL/GenBank/DDBJ whole genome shotgun (WGS) entry which is preliminary data.</text>
</comment>
<proteinExistence type="predicted"/>
<protein>
    <recommendedName>
        <fullName evidence="13">YSIRK type signal peptide</fullName>
    </recommendedName>
</protein>
<feature type="domain" description="CshA" evidence="10">
    <location>
        <begin position="2048"/>
        <end position="2146"/>
    </location>
</feature>
<evidence type="ECO:0000256" key="4">
    <source>
        <dbReference type="ARBA" id="ARBA00023088"/>
    </source>
</evidence>
<dbReference type="Pfam" id="PF04650">
    <property type="entry name" value="YSIRK_signal"/>
    <property type="match status" value="1"/>
</dbReference>
<feature type="domain" description="CshA" evidence="10">
    <location>
        <begin position="1947"/>
        <end position="2046"/>
    </location>
</feature>
<dbReference type="EMBL" id="JPGB01000006">
    <property type="protein sequence ID" value="KEQ49661.1"/>
    <property type="molecule type" value="Genomic_DNA"/>
</dbReference>
<dbReference type="Gene3D" id="3.10.20.470">
    <property type="match status" value="1"/>
</dbReference>
<evidence type="ECO:0000256" key="2">
    <source>
        <dbReference type="ARBA" id="ARBA00022525"/>
    </source>
</evidence>
<feature type="domain" description="CshA" evidence="10">
    <location>
        <begin position="2149"/>
        <end position="2248"/>
    </location>
</feature>
<feature type="region of interest" description="Disordered" evidence="5">
    <location>
        <begin position="43"/>
        <end position="155"/>
    </location>
</feature>
<feature type="signal peptide" evidence="6">
    <location>
        <begin position="1"/>
        <end position="40"/>
    </location>
</feature>
<dbReference type="InterPro" id="IPR026395">
    <property type="entry name" value="CshA_fibril"/>
</dbReference>
<reference evidence="11 12" key="1">
    <citation type="submission" date="2014-05" db="EMBL/GenBank/DDBJ databases">
        <authorList>
            <person name="Daugherty S.C."/>
            <person name="Tallon L.J."/>
            <person name="Sadzewicz L."/>
            <person name="Kilian M."/>
            <person name="Tettelin H."/>
        </authorList>
    </citation>
    <scope>NUCLEOTIDE SEQUENCE [LARGE SCALE GENOMIC DNA]</scope>
    <source>
        <strain evidence="11 12">SK143</strain>
    </source>
</reference>
<feature type="compositionally biased region" description="Polar residues" evidence="5">
    <location>
        <begin position="1748"/>
        <end position="1771"/>
    </location>
</feature>
<feature type="domain" description="CshA" evidence="10">
    <location>
        <begin position="1217"/>
        <end position="1339"/>
    </location>
</feature>
<name>A0A081R388_STROR</name>
<dbReference type="InterPro" id="IPR041558">
    <property type="entry name" value="MucBP_2"/>
</dbReference>
<keyword evidence="4" id="KW-0572">Peptidoglycan-anchor</keyword>
<feature type="region of interest" description="Disordered" evidence="5">
    <location>
        <begin position="1670"/>
        <end position="1690"/>
    </location>
</feature>
<feature type="domain" description="CshA" evidence="10">
    <location>
        <begin position="1342"/>
        <end position="1440"/>
    </location>
</feature>
<feature type="domain" description="CshA" evidence="10">
    <location>
        <begin position="1745"/>
        <end position="1844"/>
    </location>
</feature>
<feature type="compositionally biased region" description="Polar residues" evidence="5">
    <location>
        <begin position="1851"/>
        <end position="1870"/>
    </location>
</feature>
<dbReference type="Pfam" id="PF17965">
    <property type="entry name" value="MucBP_2"/>
    <property type="match status" value="1"/>
</dbReference>
<feature type="domain" description="Gram-positive cocci surface proteins LPxTG" evidence="7">
    <location>
        <begin position="2471"/>
        <end position="2509"/>
    </location>
</feature>
<evidence type="ECO:0000313" key="11">
    <source>
        <dbReference type="EMBL" id="KEQ49661.1"/>
    </source>
</evidence>
<feature type="compositionally biased region" description="Polar residues" evidence="5">
    <location>
        <begin position="44"/>
        <end position="56"/>
    </location>
</feature>
<sequence length="2512" mass="272598">MKKKFFNQSFSRFSIRKLSVGTCSVLLGTFMVMATSPVQADEAQVNNKEQQTQAEIQQKEKSAENRQEVISEPQKVVTQNEAVKDQKDKTEPYKTEVSAPVAQSQPVSQVDNTKEASQPSLDEEKKQSLESTQTEQKSKEESGSSGKTSSRRKRSLDEVNAAFKAHSPIKDIHAVDSVRESLTFSITGHEADYSGGYIKIHFRNGKAIKLTPSPVGGVKFSQEKTNGDLGLKIEPTNLRGGANYNFVYTFQIDPLTHNWGGAVQAIGPDHKVTATAKLYDKNGNVLKELGSIEHTWKVLENGVGGLTPMSNNQVIGYDRNNDGIVDDDSSVVSYYLFNGAKDPKNNTARNDYFNYGNGVFDGRMINGMGISDIGGHIIDPVTSYTYNIELKEGYELTDEAKALGWTADATGYHLTINRANNPLQDINNNKNKLIPISFKLKNAKVADINRKAQNFTVTGIYTKADGTSYQNTAVLPYALFVQKTDQPESSLFEYRHYNQSDSDIIRSYGETEYRSNVRLSSVAEVEKDYLINDYTVTHKIQDSRESYREVNAIEDRYWNEFFSSPDASVEVYNKATGELLGTFNSNTRSLRLTEEQDVKELEYKFKNIKMRKSSTNDTSAFFFQTKTRFNNWESLYKDSTIRKLDSRTDFTFKNTSNTVSFSQTASAELTRVIQQISMVGRRRTDVFNRHTDASGFKEDFITRTAGKDTPTQNFANLTGVYHLAYLADPQLNFSGNLNFKVYYNYKDTGKTLYYAQVKGTPDSPMPPTLLKLENKTIPNGTYTYKAIAFWDEELPDVQAQNGYDLGELDGITVTSKNSVSYDFDVIVQASEASGVYSEVKRATNQHFAYNTQEHYPGDEIDFRVTYKNTSKQPVSDVYVLSSLPMKGDKQLESRNRGSGFTVSLTKALTPPSGWEVQYSRTAGTATEINASQWLTADQVSDWSEIRAVRWHSTAPVAAGSSVQFPIDGAVIGQDTAPGATAYLSSALANGSSKYTESNNVSIQMSTKLSSASFTFVDVNDPSKEVQLGQVDTVVGKPNGPISYDPVRRIKELEDAGYELISNDFTDHTFGDSASPRQFKFQFRHKITELTETVRGTREIDFEYLKKTNHSDLSLLPPKHVETHSFTRTKRIDQVLAKRQPNDATAGVTYSAWSADQTWSQVISPEIPGYYPREDIDANTMSGEGALDEYLLTADDPRDEELEKEFTWYRVVYYVPLPVVPSASAAKSKGLQGQKQAATIQFDEDRASESEVHFAKGTTTINGAKKSVELVQSSVFLYDENGQKVTSLTIADQGTYDLDLVNKTIVFTPLKTFYGPATPVQVGVVDKNGESAVTTYTPVVERVTPTGSGDKTEGLQGQVQEGKVTFTPGHASVPFPADSTPLFDNGTTVKEVPNVGKFEVDADGKVTFTPDKQFKGETPELELTRVDANGTPVTVKYQAVVKEVTPTSTDATSNGIQGQPQKGTPTFTEGNPLVPIDDTKPMTFEDGQSTKTVPGVGEYSINPDGSITFTPEKQYVGTPDPVTVKRVDKNGTEVTATYTPTVTKVTPTSSNATSTGPQGIPQTGTPSFQGGDPLVPIDETVEPTFADGSKEKSIPGQGTYTIAPDGSVTFTPDKQFVGTPDPVTVKRVDKNGTPVTATYSPEFTKVTPTGTGDKTEGLQGQVQEGKVTFTPGHDSVPFPADSTPLFDNGTTVKEVPNVGKFEVDADGKVTFTPDKQFKGETPELELTRVDANGTPVTVKYQAVVKEVTPTSTDATSNGIQGQPQKGTPTFTEGNPLVPIDDTKPMTFEDGQSTKTVPGVGEYSINPDGSITFTPEKQYVGTPAPVTVRRVDKNGTPVTATYTPTVTKVTPTSSNATSTGPQGIPQTGTPSFQGGDPLVPIDETVEPTFEDGSKEKSIPGQGTYTIAPDGTVTFTPDKQFVGNPDPVTVKRVDKNGTPVTATYSPEFTKVTPTGSGDRTEGLQGQVQEGKVTFTPGHDSVPFPADSTPLFDNGTTVKEVPNVGKFEVDADGKVTFTPDKQFKGETPELELTRMDANGTPVTVKYQAVVKEVTPTGTGATSTGPQGVPQTGTPTFQGGDPLVPIDETVEPTFDDGSKEKNIPGQGTYTIAPDGTVTFTPDKQFVGNPTPVTVKRVDKNGTEVTATYSPEFTKVTPTGKDTSSVNIKGLVQTGTPTFEGGNPLVPIDETVAATFEDGSTEKVIPGEGTYAISPDGIVTFTPEANFVGKGTGVTIIRKDKNGTPVTASYRPTVVDPSTGHDTASTGAKGQPQVATPVFEGHIDSTVPPTFEDGSTTMVVPGEGSYTIDKDGKITFTPEPDFVGTAKGLVVKRLDMYGNVVIARYTPTVLGQTQVSDATSEGLKGQTQTGKPNFTGDVDLTVPPTFEDGTTEKVVPGEGTYVISPDGTVTFTPEADFVGQAKGVKVIRKDRNGNIILGFYTPTVVELPEQVKPSDKKELSVPDSKPDQLTQNISVEKNQLPNTGSQEDGLKNLGILTTLAGVMTLGLLGKKKRNDESD</sequence>
<keyword evidence="2" id="KW-0964">Secreted</keyword>
<feature type="domain" description="Mucin binding" evidence="9">
    <location>
        <begin position="1011"/>
        <end position="1084"/>
    </location>
</feature>
<dbReference type="NCBIfam" id="TIGR04225">
    <property type="entry name" value="CshA_fibril_rpt"/>
    <property type="match status" value="12"/>
</dbReference>
<feature type="region of interest" description="Disordered" evidence="5">
    <location>
        <begin position="1922"/>
        <end position="1941"/>
    </location>
</feature>
<dbReference type="Pfam" id="PF00746">
    <property type="entry name" value="Gram_pos_anchor"/>
    <property type="match status" value="1"/>
</dbReference>
<feature type="region of interest" description="Disordered" evidence="5">
    <location>
        <begin position="1445"/>
        <end position="1471"/>
    </location>
</feature>
<feature type="chain" id="PRO_5001762975" description="YSIRK type signal peptide" evidence="6">
    <location>
        <begin position="41"/>
        <end position="2512"/>
    </location>
</feature>
<evidence type="ECO:0000259" key="9">
    <source>
        <dbReference type="Pfam" id="PF17965"/>
    </source>
</evidence>
<dbReference type="PATRIC" id="fig|1303.44.peg.1533"/>
<feature type="domain" description="CshA" evidence="10">
    <location>
        <begin position="1442"/>
        <end position="1541"/>
    </location>
</feature>
<feature type="compositionally biased region" description="Polar residues" evidence="5">
    <location>
        <begin position="1445"/>
        <end position="1468"/>
    </location>
</feature>
<feature type="region of interest" description="Disordered" evidence="5">
    <location>
        <begin position="1844"/>
        <end position="1872"/>
    </location>
</feature>
<dbReference type="STRING" id="1303.SORDD17_00197"/>
<dbReference type="Proteomes" id="UP000028098">
    <property type="component" value="Unassembled WGS sequence"/>
</dbReference>
<keyword evidence="1" id="KW-0134">Cell wall</keyword>
<evidence type="ECO:0000256" key="6">
    <source>
        <dbReference type="SAM" id="SignalP"/>
    </source>
</evidence>
<dbReference type="Pfam" id="PF19076">
    <property type="entry name" value="CshA_repeat"/>
    <property type="match status" value="12"/>
</dbReference>
<feature type="domain" description="CshA" evidence="10">
    <location>
        <begin position="1846"/>
        <end position="1944"/>
    </location>
</feature>
<evidence type="ECO:0000256" key="5">
    <source>
        <dbReference type="SAM" id="MobiDB-lite"/>
    </source>
</evidence>
<gene>
    <name evidence="11" type="ORF">SK143_1603</name>
</gene>
<feature type="domain" description="CshA" evidence="10">
    <location>
        <begin position="1543"/>
        <end position="1641"/>
    </location>
</feature>
<evidence type="ECO:0000259" key="7">
    <source>
        <dbReference type="Pfam" id="PF00746"/>
    </source>
</evidence>
<feature type="domain" description="CshA" evidence="10">
    <location>
        <begin position="1644"/>
        <end position="1743"/>
    </location>
</feature>
<evidence type="ECO:0000256" key="3">
    <source>
        <dbReference type="ARBA" id="ARBA00022729"/>
    </source>
</evidence>
<dbReference type="InterPro" id="IPR019931">
    <property type="entry name" value="LPXTG_anchor"/>
</dbReference>
<feature type="compositionally biased region" description="Polar residues" evidence="5">
    <location>
        <begin position="101"/>
        <end position="120"/>
    </location>
</feature>
<evidence type="ECO:0000256" key="1">
    <source>
        <dbReference type="ARBA" id="ARBA00022512"/>
    </source>
</evidence>
<organism evidence="11 12">
    <name type="scientific">Streptococcus oralis</name>
    <dbReference type="NCBI Taxonomy" id="1303"/>
    <lineage>
        <taxon>Bacteria</taxon>
        <taxon>Bacillati</taxon>
        <taxon>Bacillota</taxon>
        <taxon>Bacilli</taxon>
        <taxon>Lactobacillales</taxon>
        <taxon>Streptococcaceae</taxon>
        <taxon>Streptococcus</taxon>
    </lineage>
</organism>
<feature type="region of interest" description="Disordered" evidence="5">
    <location>
        <begin position="1748"/>
        <end position="1774"/>
    </location>
</feature>
<feature type="domain" description="CshA" evidence="10">
    <location>
        <begin position="2253"/>
        <end position="2343"/>
    </location>
</feature>
<feature type="region of interest" description="Disordered" evidence="5">
    <location>
        <begin position="2241"/>
        <end position="2266"/>
    </location>
</feature>
<dbReference type="Gene3D" id="2.60.40.4300">
    <property type="match status" value="1"/>
</dbReference>
<evidence type="ECO:0000259" key="10">
    <source>
        <dbReference type="Pfam" id="PF19076"/>
    </source>
</evidence>
<dbReference type="NCBIfam" id="TIGR01168">
    <property type="entry name" value="YSIRK_signal"/>
    <property type="match status" value="1"/>
</dbReference>
<feature type="compositionally biased region" description="Basic and acidic residues" evidence="5">
    <location>
        <begin position="82"/>
        <end position="94"/>
    </location>
</feature>
<feature type="domain" description="CshA" evidence="10">
    <location>
        <begin position="2350"/>
        <end position="2438"/>
    </location>
</feature>
<feature type="region of interest" description="Disordered" evidence="5">
    <location>
        <begin position="1542"/>
        <end position="1566"/>
    </location>
</feature>
<accession>A0A081R388</accession>